<dbReference type="EMBL" id="QKYT01001060">
    <property type="protein sequence ID" value="RIA80048.1"/>
    <property type="molecule type" value="Genomic_DNA"/>
</dbReference>
<evidence type="ECO:0000256" key="1">
    <source>
        <dbReference type="SAM" id="MobiDB-lite"/>
    </source>
</evidence>
<name>A0A397S247_9GLOM</name>
<feature type="region of interest" description="Disordered" evidence="1">
    <location>
        <begin position="1"/>
        <end position="40"/>
    </location>
</feature>
<reference evidence="2 3" key="1">
    <citation type="submission" date="2018-06" db="EMBL/GenBank/DDBJ databases">
        <title>Comparative genomics reveals the genomic features of Rhizophagus irregularis, R. cerebriforme, R. diaphanum and Gigaspora rosea, and their symbiotic lifestyle signature.</title>
        <authorList>
            <person name="Morin E."/>
            <person name="San Clemente H."/>
            <person name="Chen E.C.H."/>
            <person name="De La Providencia I."/>
            <person name="Hainaut M."/>
            <person name="Kuo A."/>
            <person name="Kohler A."/>
            <person name="Murat C."/>
            <person name="Tang N."/>
            <person name="Roy S."/>
            <person name="Loubradou J."/>
            <person name="Henrissat B."/>
            <person name="Grigoriev I.V."/>
            <person name="Corradi N."/>
            <person name="Roux C."/>
            <person name="Martin F.M."/>
        </authorList>
    </citation>
    <scope>NUCLEOTIDE SEQUENCE [LARGE SCALE GENOMIC DNA]</scope>
    <source>
        <strain evidence="2 3">DAOM 227022</strain>
    </source>
</reference>
<sequence length="83" mass="9569">MCAVVDSKPEDLKEENEISKEKQEKEAKNIIKKPYNHPRNTYPSMFPSRASLIAELINLNPQYTQYSTALEMCAGDRLYIFNA</sequence>
<proteinExistence type="predicted"/>
<keyword evidence="3" id="KW-1185">Reference proteome</keyword>
<accession>A0A397S247</accession>
<feature type="compositionally biased region" description="Basic and acidic residues" evidence="1">
    <location>
        <begin position="7"/>
        <end position="29"/>
    </location>
</feature>
<comment type="caution">
    <text evidence="2">The sequence shown here is derived from an EMBL/GenBank/DDBJ whole genome shotgun (WGS) entry which is preliminary data.</text>
</comment>
<evidence type="ECO:0000313" key="2">
    <source>
        <dbReference type="EMBL" id="RIA80048.1"/>
    </source>
</evidence>
<protein>
    <submittedName>
        <fullName evidence="2">Uncharacterized protein</fullName>
    </submittedName>
</protein>
<organism evidence="2 3">
    <name type="scientific">Glomus cerebriforme</name>
    <dbReference type="NCBI Taxonomy" id="658196"/>
    <lineage>
        <taxon>Eukaryota</taxon>
        <taxon>Fungi</taxon>
        <taxon>Fungi incertae sedis</taxon>
        <taxon>Mucoromycota</taxon>
        <taxon>Glomeromycotina</taxon>
        <taxon>Glomeromycetes</taxon>
        <taxon>Glomerales</taxon>
        <taxon>Glomeraceae</taxon>
        <taxon>Glomus</taxon>
    </lineage>
</organism>
<dbReference type="AlphaFoldDB" id="A0A397S247"/>
<dbReference type="Proteomes" id="UP000265703">
    <property type="component" value="Unassembled WGS sequence"/>
</dbReference>
<gene>
    <name evidence="2" type="ORF">C1645_839384</name>
</gene>
<evidence type="ECO:0000313" key="3">
    <source>
        <dbReference type="Proteomes" id="UP000265703"/>
    </source>
</evidence>